<evidence type="ECO:0000313" key="2">
    <source>
        <dbReference type="EMBL" id="SEQ52813.1"/>
    </source>
</evidence>
<dbReference type="AlphaFoldDB" id="A0A1H9GS11"/>
<protein>
    <recommendedName>
        <fullName evidence="4">DUF3098 domain-containing protein</fullName>
    </recommendedName>
</protein>
<keyword evidence="1" id="KW-1133">Transmembrane helix</keyword>
<organism evidence="2 3">
    <name type="scientific">Lentzea albida</name>
    <dbReference type="NCBI Taxonomy" id="65499"/>
    <lineage>
        <taxon>Bacteria</taxon>
        <taxon>Bacillati</taxon>
        <taxon>Actinomycetota</taxon>
        <taxon>Actinomycetes</taxon>
        <taxon>Pseudonocardiales</taxon>
        <taxon>Pseudonocardiaceae</taxon>
        <taxon>Lentzea</taxon>
    </lineage>
</organism>
<proteinExistence type="predicted"/>
<evidence type="ECO:0008006" key="4">
    <source>
        <dbReference type="Google" id="ProtNLM"/>
    </source>
</evidence>
<sequence length="65" mass="7001">MKASSRRNRVFAVLGFLLAAVLAGVAGAYLEEATGQIWVRFLPLVVVVVVAMIAMFRSGLIPPKK</sequence>
<feature type="transmembrane region" description="Helical" evidence="1">
    <location>
        <begin position="37"/>
        <end position="56"/>
    </location>
</feature>
<gene>
    <name evidence="2" type="ORF">SAMN04488000_103249</name>
</gene>
<keyword evidence="1" id="KW-0472">Membrane</keyword>
<dbReference type="STRING" id="65499.SAMN04488000_103249"/>
<keyword evidence="1" id="KW-0812">Transmembrane</keyword>
<evidence type="ECO:0000256" key="1">
    <source>
        <dbReference type="SAM" id="Phobius"/>
    </source>
</evidence>
<dbReference type="Proteomes" id="UP000199503">
    <property type="component" value="Unassembled WGS sequence"/>
</dbReference>
<keyword evidence="3" id="KW-1185">Reference proteome</keyword>
<reference evidence="3" key="1">
    <citation type="submission" date="2016-10" db="EMBL/GenBank/DDBJ databases">
        <authorList>
            <person name="Varghese N."/>
            <person name="Submissions S."/>
        </authorList>
    </citation>
    <scope>NUCLEOTIDE SEQUENCE [LARGE SCALE GENOMIC DNA]</scope>
    <source>
        <strain evidence="3">DSM 44437</strain>
    </source>
</reference>
<accession>A0A1H9GS11</accession>
<evidence type="ECO:0000313" key="3">
    <source>
        <dbReference type="Proteomes" id="UP000199503"/>
    </source>
</evidence>
<dbReference type="EMBL" id="FOFV01000003">
    <property type="protein sequence ID" value="SEQ52813.1"/>
    <property type="molecule type" value="Genomic_DNA"/>
</dbReference>
<name>A0A1H9GS11_9PSEU</name>